<keyword evidence="2" id="KW-0472">Membrane</keyword>
<keyword evidence="2" id="KW-0812">Transmembrane</keyword>
<dbReference type="Proteomes" id="UP000482800">
    <property type="component" value="Unassembled WGS sequence"/>
</dbReference>
<keyword evidence="4" id="KW-1185">Reference proteome</keyword>
<comment type="caution">
    <text evidence="3">The sequence shown here is derived from an EMBL/GenBank/DDBJ whole genome shotgun (WGS) entry which is preliminary data.</text>
</comment>
<evidence type="ECO:0000313" key="4">
    <source>
        <dbReference type="Proteomes" id="UP000482800"/>
    </source>
</evidence>
<evidence type="ECO:0000256" key="1">
    <source>
        <dbReference type="SAM" id="MobiDB-lite"/>
    </source>
</evidence>
<organism evidence="3 4">
    <name type="scientific">Phytohabitans houttuyneae</name>
    <dbReference type="NCBI Taxonomy" id="1076126"/>
    <lineage>
        <taxon>Bacteria</taxon>
        <taxon>Bacillati</taxon>
        <taxon>Actinomycetota</taxon>
        <taxon>Actinomycetes</taxon>
        <taxon>Micromonosporales</taxon>
        <taxon>Micromonosporaceae</taxon>
    </lineage>
</organism>
<proteinExistence type="predicted"/>
<gene>
    <name evidence="3" type="ORF">Phou_089680</name>
</gene>
<reference evidence="3 4" key="2">
    <citation type="submission" date="2020-03" db="EMBL/GenBank/DDBJ databases">
        <authorList>
            <person name="Ichikawa N."/>
            <person name="Kimura A."/>
            <person name="Kitahashi Y."/>
            <person name="Uohara A."/>
        </authorList>
    </citation>
    <scope>NUCLEOTIDE SEQUENCE [LARGE SCALE GENOMIC DNA]</scope>
    <source>
        <strain evidence="3 4">NBRC 108639</strain>
    </source>
</reference>
<accession>A0A6V8KQB8</accession>
<protein>
    <submittedName>
        <fullName evidence="3">Uncharacterized protein</fullName>
    </submittedName>
</protein>
<keyword evidence="2" id="KW-1133">Transmembrane helix</keyword>
<dbReference type="RefSeq" id="WP_173069532.1">
    <property type="nucleotide sequence ID" value="NZ_BAABGO010000008.1"/>
</dbReference>
<reference evidence="3 4" key="1">
    <citation type="submission" date="2020-03" db="EMBL/GenBank/DDBJ databases">
        <title>Whole genome shotgun sequence of Phytohabitans houttuyneae NBRC 108639.</title>
        <authorList>
            <person name="Komaki H."/>
            <person name="Tamura T."/>
        </authorList>
    </citation>
    <scope>NUCLEOTIDE SEQUENCE [LARGE SCALE GENOMIC DNA]</scope>
    <source>
        <strain evidence="3 4">NBRC 108639</strain>
    </source>
</reference>
<feature type="transmembrane region" description="Helical" evidence="2">
    <location>
        <begin position="118"/>
        <end position="137"/>
    </location>
</feature>
<evidence type="ECO:0000256" key="2">
    <source>
        <dbReference type="SAM" id="Phobius"/>
    </source>
</evidence>
<dbReference type="AlphaFoldDB" id="A0A6V8KQB8"/>
<name>A0A6V8KQB8_9ACTN</name>
<sequence>MSTQADESNSERSFVEGLGLRIQREARPEPVSPPAATSRAFRLPGSDDPAPPTSKLIAMCAWASGLGLIGLLVATRAVLAMWRGDPASWYEPSFIAVGLAGIGLTVGAFMSIQRRRLPWIMLALATIPLIASIVLTVRAI</sequence>
<feature type="transmembrane region" description="Helical" evidence="2">
    <location>
        <begin position="94"/>
        <end position="112"/>
    </location>
</feature>
<dbReference type="EMBL" id="BLPF01000004">
    <property type="protein sequence ID" value="GFJ84788.1"/>
    <property type="molecule type" value="Genomic_DNA"/>
</dbReference>
<evidence type="ECO:0000313" key="3">
    <source>
        <dbReference type="EMBL" id="GFJ84788.1"/>
    </source>
</evidence>
<feature type="region of interest" description="Disordered" evidence="1">
    <location>
        <begin position="1"/>
        <end position="48"/>
    </location>
</feature>
<feature type="transmembrane region" description="Helical" evidence="2">
    <location>
        <begin position="56"/>
        <end position="82"/>
    </location>
</feature>